<dbReference type="EMBL" id="KN833808">
    <property type="protein sequence ID" value="KIK18292.1"/>
    <property type="molecule type" value="Genomic_DNA"/>
</dbReference>
<reference evidence="2 3" key="1">
    <citation type="submission" date="2014-04" db="EMBL/GenBank/DDBJ databases">
        <authorList>
            <consortium name="DOE Joint Genome Institute"/>
            <person name="Kuo A."/>
            <person name="Kohler A."/>
            <person name="Costa M.D."/>
            <person name="Nagy L.G."/>
            <person name="Floudas D."/>
            <person name="Copeland A."/>
            <person name="Barry K.W."/>
            <person name="Cichocki N."/>
            <person name="Veneault-Fourrey C."/>
            <person name="LaButti K."/>
            <person name="Lindquist E.A."/>
            <person name="Lipzen A."/>
            <person name="Lundell T."/>
            <person name="Morin E."/>
            <person name="Murat C."/>
            <person name="Sun H."/>
            <person name="Tunlid A."/>
            <person name="Henrissat B."/>
            <person name="Grigoriev I.V."/>
            <person name="Hibbett D.S."/>
            <person name="Martin F."/>
            <person name="Nordberg H.P."/>
            <person name="Cantor M.N."/>
            <person name="Hua S.X."/>
        </authorList>
    </citation>
    <scope>NUCLEOTIDE SEQUENCE [LARGE SCALE GENOMIC DNA]</scope>
    <source>
        <strain evidence="2 3">441</strain>
    </source>
</reference>
<keyword evidence="3" id="KW-1185">Reference proteome</keyword>
<name>A0A0C9Z794_9AGAM</name>
<evidence type="ECO:0000313" key="2">
    <source>
        <dbReference type="EMBL" id="KIK18292.1"/>
    </source>
</evidence>
<evidence type="ECO:0000256" key="1">
    <source>
        <dbReference type="SAM" id="MobiDB-lite"/>
    </source>
</evidence>
<dbReference type="HOGENOM" id="CLU_1982433_0_0_1"/>
<organism evidence="2 3">
    <name type="scientific">Pisolithus microcarpus 441</name>
    <dbReference type="NCBI Taxonomy" id="765257"/>
    <lineage>
        <taxon>Eukaryota</taxon>
        <taxon>Fungi</taxon>
        <taxon>Dikarya</taxon>
        <taxon>Basidiomycota</taxon>
        <taxon>Agaricomycotina</taxon>
        <taxon>Agaricomycetes</taxon>
        <taxon>Agaricomycetidae</taxon>
        <taxon>Boletales</taxon>
        <taxon>Sclerodermatineae</taxon>
        <taxon>Pisolithaceae</taxon>
        <taxon>Pisolithus</taxon>
    </lineage>
</organism>
<proteinExistence type="predicted"/>
<protein>
    <submittedName>
        <fullName evidence="2">Uncharacterized protein</fullName>
    </submittedName>
</protein>
<evidence type="ECO:0000313" key="3">
    <source>
        <dbReference type="Proteomes" id="UP000054018"/>
    </source>
</evidence>
<sequence length="126" mass="13605">MNASTGGSEAHSNVTTRVHGTVQHGRPHWLRYLGTARGKSNPLKTVSACITNLSITSKRSSFQDQSIVGDLLHFSPRVVVVCGPLAPSIVESIKLTFGRVVVTIVGPQKHMFRVAPVVHHINAIFS</sequence>
<feature type="compositionally biased region" description="Polar residues" evidence="1">
    <location>
        <begin position="1"/>
        <end position="18"/>
    </location>
</feature>
<reference evidence="3" key="2">
    <citation type="submission" date="2015-01" db="EMBL/GenBank/DDBJ databases">
        <title>Evolutionary Origins and Diversification of the Mycorrhizal Mutualists.</title>
        <authorList>
            <consortium name="DOE Joint Genome Institute"/>
            <consortium name="Mycorrhizal Genomics Consortium"/>
            <person name="Kohler A."/>
            <person name="Kuo A."/>
            <person name="Nagy L.G."/>
            <person name="Floudas D."/>
            <person name="Copeland A."/>
            <person name="Barry K.W."/>
            <person name="Cichocki N."/>
            <person name="Veneault-Fourrey C."/>
            <person name="LaButti K."/>
            <person name="Lindquist E.A."/>
            <person name="Lipzen A."/>
            <person name="Lundell T."/>
            <person name="Morin E."/>
            <person name="Murat C."/>
            <person name="Riley R."/>
            <person name="Ohm R."/>
            <person name="Sun H."/>
            <person name="Tunlid A."/>
            <person name="Henrissat B."/>
            <person name="Grigoriev I.V."/>
            <person name="Hibbett D.S."/>
            <person name="Martin F."/>
        </authorList>
    </citation>
    <scope>NUCLEOTIDE SEQUENCE [LARGE SCALE GENOMIC DNA]</scope>
    <source>
        <strain evidence="3">441</strain>
    </source>
</reference>
<gene>
    <name evidence="2" type="ORF">PISMIDRAFT_192842</name>
</gene>
<dbReference type="AlphaFoldDB" id="A0A0C9Z794"/>
<feature type="region of interest" description="Disordered" evidence="1">
    <location>
        <begin position="1"/>
        <end position="20"/>
    </location>
</feature>
<accession>A0A0C9Z794</accession>
<dbReference type="Proteomes" id="UP000054018">
    <property type="component" value="Unassembled WGS sequence"/>
</dbReference>